<evidence type="ECO:0000256" key="2">
    <source>
        <dbReference type="ARBA" id="ARBA00008193"/>
    </source>
</evidence>
<feature type="transmembrane region" description="Helical" evidence="7">
    <location>
        <begin position="6"/>
        <end position="23"/>
    </location>
</feature>
<comment type="subcellular location">
    <subcellularLocation>
        <location evidence="1">Cell membrane</location>
        <topology evidence="1">Multi-pass membrane protein</topology>
    </subcellularLocation>
</comment>
<feature type="transmembrane region" description="Helical" evidence="7">
    <location>
        <begin position="30"/>
        <end position="53"/>
    </location>
</feature>
<dbReference type="RefSeq" id="WP_066824068.1">
    <property type="nucleotide sequence ID" value="NZ_LTBA01000010.1"/>
</dbReference>
<protein>
    <recommendedName>
        <fullName evidence="8">Glycine transporter domain-containing protein</fullName>
    </recommendedName>
</protein>
<feature type="transmembrane region" description="Helical" evidence="7">
    <location>
        <begin position="177"/>
        <end position="198"/>
    </location>
</feature>
<accession>A0A151B4N9</accession>
<keyword evidence="4 7" id="KW-0812">Transmembrane</keyword>
<dbReference type="AlphaFoldDB" id="A0A151B4N9"/>
<organism evidence="9 10">
    <name type="scientific">Clostridium tepidiprofundi DSM 19306</name>
    <dbReference type="NCBI Taxonomy" id="1121338"/>
    <lineage>
        <taxon>Bacteria</taxon>
        <taxon>Bacillati</taxon>
        <taxon>Bacillota</taxon>
        <taxon>Clostridia</taxon>
        <taxon>Eubacteriales</taxon>
        <taxon>Clostridiaceae</taxon>
        <taxon>Clostridium</taxon>
    </lineage>
</organism>
<comment type="caution">
    <text evidence="9">The sequence shown here is derived from an EMBL/GenBank/DDBJ whole genome shotgun (WGS) entry which is preliminary data.</text>
</comment>
<dbReference type="InterPro" id="IPR005115">
    <property type="entry name" value="Gly_transporter"/>
</dbReference>
<evidence type="ECO:0000256" key="4">
    <source>
        <dbReference type="ARBA" id="ARBA00022692"/>
    </source>
</evidence>
<dbReference type="PANTHER" id="PTHR30506">
    <property type="entry name" value="INNER MEMBRANE PROTEIN"/>
    <property type="match status" value="1"/>
</dbReference>
<evidence type="ECO:0000313" key="10">
    <source>
        <dbReference type="Proteomes" id="UP000075531"/>
    </source>
</evidence>
<feature type="transmembrane region" description="Helical" evidence="7">
    <location>
        <begin position="65"/>
        <end position="83"/>
    </location>
</feature>
<evidence type="ECO:0000256" key="1">
    <source>
        <dbReference type="ARBA" id="ARBA00004651"/>
    </source>
</evidence>
<keyword evidence="3" id="KW-1003">Cell membrane</keyword>
<comment type="similarity">
    <text evidence="2">Belongs to the UPF0126 family.</text>
</comment>
<feature type="domain" description="Glycine transporter" evidence="8">
    <location>
        <begin position="6"/>
        <end position="80"/>
    </location>
</feature>
<feature type="transmembrane region" description="Helical" evidence="7">
    <location>
        <begin position="95"/>
        <end position="114"/>
    </location>
</feature>
<evidence type="ECO:0000313" key="9">
    <source>
        <dbReference type="EMBL" id="KYH34763.1"/>
    </source>
</evidence>
<keyword evidence="5 7" id="KW-1133">Transmembrane helix</keyword>
<evidence type="ECO:0000256" key="5">
    <source>
        <dbReference type="ARBA" id="ARBA00022989"/>
    </source>
</evidence>
<dbReference type="PATRIC" id="fig|1121338.3.peg.1263"/>
<dbReference type="STRING" id="1121338.CLTEP_12280"/>
<dbReference type="GO" id="GO:0005886">
    <property type="term" value="C:plasma membrane"/>
    <property type="evidence" value="ECO:0007669"/>
    <property type="project" value="UniProtKB-SubCell"/>
</dbReference>
<dbReference type="OrthoDB" id="9791874at2"/>
<proteinExistence type="inferred from homology"/>
<evidence type="ECO:0000256" key="3">
    <source>
        <dbReference type="ARBA" id="ARBA00022475"/>
    </source>
</evidence>
<sequence length="210" mass="22980">MFLLNVFEIIGTVAFAVSGALVGMQKKLDLFGIVTLAVVTAIGGGIFRDLFIGNTPPTAFMQPKYFLISVGAALCTFICYSKIYKSISIIKNVMLLFDAIGLGVFTALGANIAINHNFDNFFIVVCMGLISGVGGGMIRDILVRDIPLILIKDIYAVASIVGGTVFYYSHSYVSSSLGLYLCFFITFTLRLISIKYNFNLPTTKETRYHM</sequence>
<dbReference type="EMBL" id="LTBA01000010">
    <property type="protein sequence ID" value="KYH34763.1"/>
    <property type="molecule type" value="Genomic_DNA"/>
</dbReference>
<dbReference type="Proteomes" id="UP000075531">
    <property type="component" value="Unassembled WGS sequence"/>
</dbReference>
<feature type="transmembrane region" description="Helical" evidence="7">
    <location>
        <begin position="154"/>
        <end position="171"/>
    </location>
</feature>
<dbReference type="Pfam" id="PF03458">
    <property type="entry name" value="Gly_transporter"/>
    <property type="match status" value="2"/>
</dbReference>
<evidence type="ECO:0000256" key="7">
    <source>
        <dbReference type="SAM" id="Phobius"/>
    </source>
</evidence>
<feature type="domain" description="Glycine transporter" evidence="8">
    <location>
        <begin position="96"/>
        <end position="169"/>
    </location>
</feature>
<keyword evidence="6 7" id="KW-0472">Membrane</keyword>
<dbReference type="PANTHER" id="PTHR30506:SF3">
    <property type="entry name" value="UPF0126 INNER MEMBRANE PROTEIN YADS-RELATED"/>
    <property type="match status" value="1"/>
</dbReference>
<name>A0A151B4N9_9CLOT</name>
<evidence type="ECO:0000256" key="6">
    <source>
        <dbReference type="ARBA" id="ARBA00023136"/>
    </source>
</evidence>
<keyword evidence="10" id="KW-1185">Reference proteome</keyword>
<reference evidence="9 10" key="1">
    <citation type="submission" date="2016-02" db="EMBL/GenBank/DDBJ databases">
        <title>Genome sequence of Clostridium tepidiprofundi DSM 19306.</title>
        <authorList>
            <person name="Poehlein A."/>
            <person name="Daniel R."/>
        </authorList>
    </citation>
    <scope>NUCLEOTIDE SEQUENCE [LARGE SCALE GENOMIC DNA]</scope>
    <source>
        <strain evidence="9 10">DSM 19306</strain>
    </source>
</reference>
<gene>
    <name evidence="9" type="ORF">CLTEP_12280</name>
</gene>
<evidence type="ECO:0000259" key="8">
    <source>
        <dbReference type="Pfam" id="PF03458"/>
    </source>
</evidence>
<feature type="transmembrane region" description="Helical" evidence="7">
    <location>
        <begin position="120"/>
        <end position="142"/>
    </location>
</feature>